<sequence>MKAYLAFLPALASCATGFVVRTPPSVVSPPAATAPVSARRGSKAAGLANGARVTCSHRRETRLQGKKAAKEDGDRSDDDEDGDREDSRTASNPLWGREMTMVIGQDKISYMALGGDRSPAVLYLPAFDAPAHDYKADSLRSYCEDEEYPFISMEWFGVGDSEGRFEHGTISRWKQDAITLIDKLLPEAYQEVIIVGGGVGGWIATLIALERPEKVGGIVGLAADPDFTENLLMRYLPKAKIDEIYEKGVATIAWGERSYPVSKVLIEDAKDNLVLEGPVGGLPITCPVRLIHGLNDEEVPYTVSLDLSRRIQSSNVNLYLVKTASHHLDKGSILKMVINSLEECIMNYVPQVLPPKVDSI</sequence>
<reference evidence="4 5" key="1">
    <citation type="journal article" date="2010" name="Nature">
        <title>The Ectocarpus genome and the independent evolution of multicellularity in brown algae.</title>
        <authorList>
            <person name="Cock J.M."/>
            <person name="Sterck L."/>
            <person name="Rouze P."/>
            <person name="Scornet D."/>
            <person name="Allen A.E."/>
            <person name="Amoutzias G."/>
            <person name="Anthouard V."/>
            <person name="Artiguenave F."/>
            <person name="Aury J.M."/>
            <person name="Badger J.H."/>
            <person name="Beszteri B."/>
            <person name="Billiau K."/>
            <person name="Bonnet E."/>
            <person name="Bothwell J.H."/>
            <person name="Bowler C."/>
            <person name="Boyen C."/>
            <person name="Brownlee C."/>
            <person name="Carrano C.J."/>
            <person name="Charrier B."/>
            <person name="Cho G.Y."/>
            <person name="Coelho S.M."/>
            <person name="Collen J."/>
            <person name="Corre E."/>
            <person name="Da Silva C."/>
            <person name="Delage L."/>
            <person name="Delaroque N."/>
            <person name="Dittami S.M."/>
            <person name="Doulbeau S."/>
            <person name="Elias M."/>
            <person name="Farnham G."/>
            <person name="Gachon C.M."/>
            <person name="Gschloessl B."/>
            <person name="Heesch S."/>
            <person name="Jabbari K."/>
            <person name="Jubin C."/>
            <person name="Kawai H."/>
            <person name="Kimura K."/>
            <person name="Kloareg B."/>
            <person name="Kupper F.C."/>
            <person name="Lang D."/>
            <person name="Le Bail A."/>
            <person name="Leblanc C."/>
            <person name="Lerouge P."/>
            <person name="Lohr M."/>
            <person name="Lopez P.J."/>
            <person name="Martens C."/>
            <person name="Maumus F."/>
            <person name="Michel G."/>
            <person name="Miranda-Saavedra D."/>
            <person name="Morales J."/>
            <person name="Moreau H."/>
            <person name="Motomura T."/>
            <person name="Nagasato C."/>
            <person name="Napoli C.A."/>
            <person name="Nelson D.R."/>
            <person name="Nyvall-Collen P."/>
            <person name="Peters A.F."/>
            <person name="Pommier C."/>
            <person name="Potin P."/>
            <person name="Poulain J."/>
            <person name="Quesneville H."/>
            <person name="Read B."/>
            <person name="Rensing S.A."/>
            <person name="Ritter A."/>
            <person name="Rousvoal S."/>
            <person name="Samanta M."/>
            <person name="Samson G."/>
            <person name="Schroeder D.C."/>
            <person name="Segurens B."/>
            <person name="Strittmatter M."/>
            <person name="Tonon T."/>
            <person name="Tregear J.W."/>
            <person name="Valentin K."/>
            <person name="von Dassow P."/>
            <person name="Yamagishi T."/>
            <person name="Van de Peer Y."/>
            <person name="Wincker P."/>
        </authorList>
    </citation>
    <scope>NUCLEOTIDE SEQUENCE [LARGE SCALE GENOMIC DNA]</scope>
    <source>
        <strain evidence="5">Ec32 / CCAP1310/4</strain>
    </source>
</reference>
<dbReference type="SUPFAM" id="SSF53474">
    <property type="entry name" value="alpha/beta-Hydrolases"/>
    <property type="match status" value="1"/>
</dbReference>
<evidence type="ECO:0000256" key="2">
    <source>
        <dbReference type="SAM" id="MobiDB-lite"/>
    </source>
</evidence>
<dbReference type="InterPro" id="IPR029058">
    <property type="entry name" value="AB_hydrolase_fold"/>
</dbReference>
<evidence type="ECO:0000313" key="5">
    <source>
        <dbReference type="Proteomes" id="UP000002630"/>
    </source>
</evidence>
<dbReference type="EMBL" id="FN649744">
    <property type="protein sequence ID" value="CBN74607.1"/>
    <property type="molecule type" value="Genomic_DNA"/>
</dbReference>
<dbReference type="AlphaFoldDB" id="D8LKL7"/>
<dbReference type="InterPro" id="IPR052382">
    <property type="entry name" value="ABHD10_acyl-thioesterase"/>
</dbReference>
<keyword evidence="5" id="KW-1185">Reference proteome</keyword>
<proteinExistence type="predicted"/>
<dbReference type="GO" id="GO:0008474">
    <property type="term" value="F:palmitoyl-(protein) hydrolase activity"/>
    <property type="evidence" value="ECO:0007669"/>
    <property type="project" value="TreeGrafter"/>
</dbReference>
<dbReference type="Gene3D" id="3.40.50.1820">
    <property type="entry name" value="alpha/beta hydrolase"/>
    <property type="match status" value="1"/>
</dbReference>
<organism evidence="4 5">
    <name type="scientific">Ectocarpus siliculosus</name>
    <name type="common">Brown alga</name>
    <name type="synonym">Conferva siliculosa</name>
    <dbReference type="NCBI Taxonomy" id="2880"/>
    <lineage>
        <taxon>Eukaryota</taxon>
        <taxon>Sar</taxon>
        <taxon>Stramenopiles</taxon>
        <taxon>Ochrophyta</taxon>
        <taxon>PX clade</taxon>
        <taxon>Phaeophyceae</taxon>
        <taxon>Ectocarpales</taxon>
        <taxon>Ectocarpaceae</taxon>
        <taxon>Ectocarpus</taxon>
    </lineage>
</organism>
<keyword evidence="1 4" id="KW-0378">Hydrolase</keyword>
<dbReference type="InParanoid" id="D8LKL7"/>
<evidence type="ECO:0000256" key="1">
    <source>
        <dbReference type="ARBA" id="ARBA00022801"/>
    </source>
</evidence>
<evidence type="ECO:0000313" key="4">
    <source>
        <dbReference type="EMBL" id="CBN74607.1"/>
    </source>
</evidence>
<dbReference type="GO" id="GO:0004553">
    <property type="term" value="F:hydrolase activity, hydrolyzing O-glycosyl compounds"/>
    <property type="evidence" value="ECO:0007669"/>
    <property type="project" value="TreeGrafter"/>
</dbReference>
<gene>
    <name evidence="4" type="ORF">Esi_0030_0156</name>
</gene>
<dbReference type="STRING" id="2880.D8LKL7"/>
<dbReference type="PANTHER" id="PTHR16138:SF7">
    <property type="entry name" value="PALMITOYL-PROTEIN THIOESTERASE ABHD10, MITOCHONDRIAL"/>
    <property type="match status" value="1"/>
</dbReference>
<dbReference type="GO" id="GO:0005739">
    <property type="term" value="C:mitochondrion"/>
    <property type="evidence" value="ECO:0007669"/>
    <property type="project" value="TreeGrafter"/>
</dbReference>
<dbReference type="PANTHER" id="PTHR16138">
    <property type="entry name" value="MYCOPHENOLIC ACID ACYL-GLUCURONIDE ESTERASE, MITOCHONDRIAL"/>
    <property type="match status" value="1"/>
</dbReference>
<dbReference type="eggNOG" id="ENOG502QT21">
    <property type="taxonomic scope" value="Eukaryota"/>
</dbReference>
<feature type="signal peptide" evidence="3">
    <location>
        <begin position="1"/>
        <end position="17"/>
    </location>
</feature>
<feature type="compositionally biased region" description="Basic and acidic residues" evidence="2">
    <location>
        <begin position="57"/>
        <end position="73"/>
    </location>
</feature>
<accession>D8LKL7</accession>
<name>D8LKL7_ECTSI</name>
<keyword evidence="3" id="KW-0732">Signal</keyword>
<feature type="compositionally biased region" description="Acidic residues" evidence="2">
    <location>
        <begin position="74"/>
        <end position="84"/>
    </location>
</feature>
<feature type="region of interest" description="Disordered" evidence="2">
    <location>
        <begin position="23"/>
        <end position="93"/>
    </location>
</feature>
<protein>
    <submittedName>
        <fullName evidence="4">Alpha/beta hydrolase fold</fullName>
    </submittedName>
</protein>
<feature type="compositionally biased region" description="Low complexity" evidence="2">
    <location>
        <begin position="23"/>
        <end position="39"/>
    </location>
</feature>
<evidence type="ECO:0000256" key="3">
    <source>
        <dbReference type="SAM" id="SignalP"/>
    </source>
</evidence>
<dbReference type="Proteomes" id="UP000002630">
    <property type="component" value="Linkage Group LG19"/>
</dbReference>
<feature type="chain" id="PRO_5003117237" evidence="3">
    <location>
        <begin position="18"/>
        <end position="360"/>
    </location>
</feature>
<dbReference type="EMBL" id="FN648487">
    <property type="protein sequence ID" value="CBN74607.1"/>
    <property type="molecule type" value="Genomic_DNA"/>
</dbReference>
<dbReference type="OrthoDB" id="408373at2759"/>